<dbReference type="EMBL" id="FWWV01000009">
    <property type="protein sequence ID" value="SMB82342.1"/>
    <property type="molecule type" value="Genomic_DNA"/>
</dbReference>
<dbReference type="RefSeq" id="WP_084256545.1">
    <property type="nucleotide sequence ID" value="NZ_FWWV01000009.1"/>
</dbReference>
<evidence type="ECO:0000313" key="1">
    <source>
        <dbReference type="EMBL" id="SMB82342.1"/>
    </source>
</evidence>
<name>A0A1W1UMM5_9PAST</name>
<reference evidence="2" key="1">
    <citation type="submission" date="2017-04" db="EMBL/GenBank/DDBJ databases">
        <authorList>
            <person name="Varghese N."/>
            <person name="Submissions S."/>
        </authorList>
    </citation>
    <scope>NUCLEOTIDE SEQUENCE [LARGE SCALE GENOMIC DNA]</scope>
    <source>
        <strain evidence="2">DSM 23072</strain>
    </source>
</reference>
<proteinExistence type="predicted"/>
<accession>A0A1W1UMM5</accession>
<gene>
    <name evidence="1" type="ORF">SAMN05660772_02066</name>
</gene>
<protein>
    <submittedName>
        <fullName evidence="1">Uncharacterized protein</fullName>
    </submittedName>
</protein>
<sequence length="132" mass="15357">MNRYLVPINKTAALVVSKGVHFEVENSNHDEFKKSPYPTWKKRPSSLFHNSDFEDLTGRKQGKLTVIGLLKGVYNKWVCRCICGNYTLRRAKAIRNINNKFDCCGECRKLAQVKRNYVYKTTGKDQDINNFY</sequence>
<dbReference type="AlphaFoldDB" id="A0A1W1UMM5"/>
<keyword evidence="2" id="KW-1185">Reference proteome</keyword>
<dbReference type="STRING" id="1122938.SAMN05660772_02066"/>
<organism evidence="1 2">
    <name type="scientific">Pasteurella testudinis DSM 23072</name>
    <dbReference type="NCBI Taxonomy" id="1122938"/>
    <lineage>
        <taxon>Bacteria</taxon>
        <taxon>Pseudomonadati</taxon>
        <taxon>Pseudomonadota</taxon>
        <taxon>Gammaproteobacteria</taxon>
        <taxon>Pasteurellales</taxon>
        <taxon>Pasteurellaceae</taxon>
        <taxon>Pasteurella</taxon>
    </lineage>
</organism>
<evidence type="ECO:0000313" key="2">
    <source>
        <dbReference type="Proteomes" id="UP000192408"/>
    </source>
</evidence>
<dbReference type="Proteomes" id="UP000192408">
    <property type="component" value="Unassembled WGS sequence"/>
</dbReference>